<dbReference type="InterPro" id="IPR038279">
    <property type="entry name" value="Ndc10_dom2_sf"/>
</dbReference>
<dbReference type="EMBL" id="LN728061">
    <property type="protein sequence ID" value="CEP12537.1"/>
    <property type="molecule type" value="Genomic_DNA"/>
</dbReference>
<feature type="domain" description="Ndc10" evidence="1">
    <location>
        <begin position="4"/>
        <end position="77"/>
    </location>
</feature>
<evidence type="ECO:0000313" key="3">
    <source>
        <dbReference type="Proteomes" id="UP000054107"/>
    </source>
</evidence>
<dbReference type="STRING" id="35722.A0A0B7N575"/>
<keyword evidence="3" id="KW-1185">Reference proteome</keyword>
<gene>
    <name evidence="2" type="primary">PARPA_06508.1 scaffold 22734</name>
</gene>
<proteinExistence type="predicted"/>
<reference evidence="2 3" key="1">
    <citation type="submission" date="2014-09" db="EMBL/GenBank/DDBJ databases">
        <authorList>
            <person name="Ellenberger Sabrina"/>
        </authorList>
    </citation>
    <scope>NUCLEOTIDE SEQUENCE [LARGE SCALE GENOMIC DNA]</scope>
    <source>
        <strain evidence="2 3">CBS 412.66</strain>
    </source>
</reference>
<sequence>MIAQENVPGDQLRMAERWGMDCMVGCYISSLPLDAMKSLAGFATNRLMNYFLPRAVIAPPEELLAQIFPDVEYWLSKF</sequence>
<dbReference type="AlphaFoldDB" id="A0A0B7N575"/>
<evidence type="ECO:0000259" key="1">
    <source>
        <dbReference type="Pfam" id="PF16787"/>
    </source>
</evidence>
<protein>
    <recommendedName>
        <fullName evidence="1">Ndc10 domain-containing protein</fullName>
    </recommendedName>
</protein>
<dbReference type="Proteomes" id="UP000054107">
    <property type="component" value="Unassembled WGS sequence"/>
</dbReference>
<dbReference type="Gene3D" id="1.10.443.20">
    <property type="entry name" value="Centromere DNA-binding protein complex CBF3 subunit, domain 2"/>
    <property type="match status" value="1"/>
</dbReference>
<accession>A0A0B7N575</accession>
<name>A0A0B7N575_9FUNG</name>
<dbReference type="GO" id="GO:0003677">
    <property type="term" value="F:DNA binding"/>
    <property type="evidence" value="ECO:0007669"/>
    <property type="project" value="InterPro"/>
</dbReference>
<evidence type="ECO:0000313" key="2">
    <source>
        <dbReference type="EMBL" id="CEP12537.1"/>
    </source>
</evidence>
<dbReference type="OrthoDB" id="2205501at2759"/>
<organism evidence="2 3">
    <name type="scientific">Parasitella parasitica</name>
    <dbReference type="NCBI Taxonomy" id="35722"/>
    <lineage>
        <taxon>Eukaryota</taxon>
        <taxon>Fungi</taxon>
        <taxon>Fungi incertae sedis</taxon>
        <taxon>Mucoromycota</taxon>
        <taxon>Mucoromycotina</taxon>
        <taxon>Mucoromycetes</taxon>
        <taxon>Mucorales</taxon>
        <taxon>Mucorineae</taxon>
        <taxon>Mucoraceae</taxon>
        <taxon>Parasitella</taxon>
    </lineage>
</organism>
<dbReference type="InterPro" id="IPR031872">
    <property type="entry name" value="NDC10_II"/>
</dbReference>
<dbReference type="Pfam" id="PF16787">
    <property type="entry name" value="NDC10_II"/>
    <property type="match status" value="1"/>
</dbReference>